<dbReference type="EMBL" id="SGXA01000001">
    <property type="protein sequence ID" value="RZS75554.1"/>
    <property type="molecule type" value="Genomic_DNA"/>
</dbReference>
<gene>
    <name evidence="1" type="ORF">EV199_1423</name>
</gene>
<dbReference type="Pfam" id="PF12771">
    <property type="entry name" value="SusD-like_2"/>
    <property type="match status" value="1"/>
</dbReference>
<dbReference type="PROSITE" id="PS51257">
    <property type="entry name" value="PROKAR_LIPOPROTEIN"/>
    <property type="match status" value="1"/>
</dbReference>
<evidence type="ECO:0000313" key="2">
    <source>
        <dbReference type="Proteomes" id="UP000293874"/>
    </source>
</evidence>
<protein>
    <submittedName>
        <fullName evidence="1">SusD-like starch-binding protein associating with outer membrane</fullName>
    </submittedName>
</protein>
<organism evidence="1 2">
    <name type="scientific">Pseudobacter ginsenosidimutans</name>
    <dbReference type="NCBI Taxonomy" id="661488"/>
    <lineage>
        <taxon>Bacteria</taxon>
        <taxon>Pseudomonadati</taxon>
        <taxon>Bacteroidota</taxon>
        <taxon>Chitinophagia</taxon>
        <taxon>Chitinophagales</taxon>
        <taxon>Chitinophagaceae</taxon>
        <taxon>Pseudobacter</taxon>
    </lineage>
</organism>
<dbReference type="RefSeq" id="WP_130539917.1">
    <property type="nucleotide sequence ID" value="NZ_CP042431.1"/>
</dbReference>
<dbReference type="OrthoDB" id="9766256at2"/>
<dbReference type="InterPro" id="IPR041662">
    <property type="entry name" value="SusD-like_2"/>
</dbReference>
<reference evidence="1 2" key="1">
    <citation type="submission" date="2019-02" db="EMBL/GenBank/DDBJ databases">
        <title>Genomic Encyclopedia of Type Strains, Phase IV (KMG-IV): sequencing the most valuable type-strain genomes for metagenomic binning, comparative biology and taxonomic classification.</title>
        <authorList>
            <person name="Goeker M."/>
        </authorList>
    </citation>
    <scope>NUCLEOTIDE SEQUENCE [LARGE SCALE GENOMIC DNA]</scope>
    <source>
        <strain evidence="1 2">DSM 18116</strain>
    </source>
</reference>
<dbReference type="SUPFAM" id="SSF48452">
    <property type="entry name" value="TPR-like"/>
    <property type="match status" value="1"/>
</dbReference>
<dbReference type="Gene3D" id="1.25.40.390">
    <property type="match status" value="1"/>
</dbReference>
<dbReference type="AlphaFoldDB" id="A0A4Q7N353"/>
<keyword evidence="2" id="KW-1185">Reference proteome</keyword>
<sequence>MKCIQYITLAGCILAIQACTRGFEDLNVNKAGYTQLDGQYQLTKVQADMSGDREDVWRYDLGIASPLIQHLGGSWWTQHGGMYQIADKTHWYSHWETTYPRELKNLQDMIEKTAGDPKQVNLHAVARIVKVMVFSKITDLYGDVPYTDAMQGYPIRNFLPKYDKQEDIYKDFFKELDEAFKELDVNGPVINGDLWFNGNVTKWKKLANSMRMRLGFRLTRRDLAEAKKQVEAAIAGGVMTDMADICMTRHEAFSWVSGSGDSRGNGRSQVFKASPRSEGFRLVRTLVDTLVKYQDPRLYIYGGTYFGNKIIGDPTLMDISGLMPAIGTSPGAMAWNEWGDYGTVNLPGGGSIWVGQDDRFMQPSKYVSALNAPFFHVTPAEVEFLLAEAALRGWGGITDAEGHFKKGLQFACEAAQFYPGVPAMGQAAIDNFKSKFDPFPTIYDSAMNRIHTQMWVNFFLNGTEAYANWRRTGLPDLKRFKGVDWYAPGADTIPRRFFYPESEFLQNPKNYQEAIGRMDNKNDMMTPVWWDKQ</sequence>
<comment type="caution">
    <text evidence="1">The sequence shown here is derived from an EMBL/GenBank/DDBJ whole genome shotgun (WGS) entry which is preliminary data.</text>
</comment>
<proteinExistence type="predicted"/>
<name>A0A4Q7N353_9BACT</name>
<dbReference type="Proteomes" id="UP000293874">
    <property type="component" value="Unassembled WGS sequence"/>
</dbReference>
<accession>A0A4Q7N353</accession>
<evidence type="ECO:0000313" key="1">
    <source>
        <dbReference type="EMBL" id="RZS75554.1"/>
    </source>
</evidence>
<dbReference type="InterPro" id="IPR011990">
    <property type="entry name" value="TPR-like_helical_dom_sf"/>
</dbReference>